<dbReference type="InParanoid" id="B4D7S2"/>
<sequence>MNSLSALNVKIYADGADKAGMLDLYRNPLIQGMTTNPTLMKKAGITDYEAFAKDVLETVKSKPISFEVFADDFKEMRRQALRIREWQENVYVKIPVMNPAGESSVDLISDLSKQGVKLNVTAILTERQIEQVAAALEPSVPSVVSVFAGRIADTGRDPMPVMRVAHEILSSHPKAELLWASVREVYNIFQAEEARVHIVTVPHDILHKAISMCGKDLNALSLDTVQMFDRDAKAAGFTLATGSQELAEMVAAAMRCAA</sequence>
<dbReference type="EMBL" id="ABVL01000019">
    <property type="protein sequence ID" value="EDY17445.1"/>
    <property type="molecule type" value="Genomic_DNA"/>
</dbReference>
<dbReference type="InterPro" id="IPR013785">
    <property type="entry name" value="Aldolase_TIM"/>
</dbReference>
<dbReference type="SUPFAM" id="SSF51569">
    <property type="entry name" value="Aldolase"/>
    <property type="match status" value="1"/>
</dbReference>
<dbReference type="PANTHER" id="PTHR10683:SF40">
    <property type="entry name" value="FRUCTOSE-6-PHOSPHATE ALDOLASE 1-RELATED"/>
    <property type="match status" value="1"/>
</dbReference>
<dbReference type="Proteomes" id="UP000005824">
    <property type="component" value="Unassembled WGS sequence"/>
</dbReference>
<dbReference type="InterPro" id="IPR001585">
    <property type="entry name" value="TAL/FSA"/>
</dbReference>
<gene>
    <name evidence="2" type="ORF">CfE428DRAFT_4962</name>
</gene>
<name>B4D7S2_9BACT</name>
<evidence type="ECO:0000313" key="2">
    <source>
        <dbReference type="EMBL" id="EDY17445.1"/>
    </source>
</evidence>
<protein>
    <submittedName>
        <fullName evidence="2">Transaldolase</fullName>
    </submittedName>
</protein>
<dbReference type="Gene3D" id="3.20.20.70">
    <property type="entry name" value="Aldolase class I"/>
    <property type="match status" value="1"/>
</dbReference>
<dbReference type="GO" id="GO:0005975">
    <property type="term" value="P:carbohydrate metabolic process"/>
    <property type="evidence" value="ECO:0007669"/>
    <property type="project" value="InterPro"/>
</dbReference>
<dbReference type="AlphaFoldDB" id="B4D7S2"/>
<dbReference type="RefSeq" id="WP_006982283.1">
    <property type="nucleotide sequence ID" value="NZ_ABVL01000019.1"/>
</dbReference>
<comment type="caution">
    <text evidence="2">The sequence shown here is derived from an EMBL/GenBank/DDBJ whole genome shotgun (WGS) entry which is preliminary data.</text>
</comment>
<dbReference type="eggNOG" id="COG0176">
    <property type="taxonomic scope" value="Bacteria"/>
</dbReference>
<dbReference type="STRING" id="497964.CfE428DRAFT_4962"/>
<dbReference type="PANTHER" id="PTHR10683">
    <property type="entry name" value="TRANSALDOLASE"/>
    <property type="match status" value="1"/>
</dbReference>
<keyword evidence="1" id="KW-0704">Schiff base</keyword>
<dbReference type="Pfam" id="PF00923">
    <property type="entry name" value="TAL_FSA"/>
    <property type="match status" value="1"/>
</dbReference>
<dbReference type="NCBIfam" id="TIGR02134">
    <property type="entry name" value="transald_staph"/>
    <property type="match status" value="1"/>
</dbReference>
<reference evidence="2 3" key="1">
    <citation type="journal article" date="2011" name="J. Bacteriol.">
        <title>Genome sequence of Chthoniobacter flavus Ellin428, an aerobic heterotrophic soil bacterium.</title>
        <authorList>
            <person name="Kant R."/>
            <person name="van Passel M.W."/>
            <person name="Palva A."/>
            <person name="Lucas S."/>
            <person name="Lapidus A."/>
            <person name="Glavina Del Rio T."/>
            <person name="Dalin E."/>
            <person name="Tice H."/>
            <person name="Bruce D."/>
            <person name="Goodwin L."/>
            <person name="Pitluck S."/>
            <person name="Larimer F.W."/>
            <person name="Land M.L."/>
            <person name="Hauser L."/>
            <person name="Sangwan P."/>
            <person name="de Vos W.M."/>
            <person name="Janssen P.H."/>
            <person name="Smidt H."/>
        </authorList>
    </citation>
    <scope>NUCLEOTIDE SEQUENCE [LARGE SCALE GENOMIC DNA]</scope>
    <source>
        <strain evidence="2 3">Ellin428</strain>
    </source>
</reference>
<keyword evidence="3" id="KW-1185">Reference proteome</keyword>
<proteinExistence type="predicted"/>
<dbReference type="InterPro" id="IPR011861">
    <property type="entry name" value="Transald_staph-type"/>
</dbReference>
<evidence type="ECO:0000313" key="3">
    <source>
        <dbReference type="Proteomes" id="UP000005824"/>
    </source>
</evidence>
<organism evidence="2 3">
    <name type="scientific">Chthoniobacter flavus Ellin428</name>
    <dbReference type="NCBI Taxonomy" id="497964"/>
    <lineage>
        <taxon>Bacteria</taxon>
        <taxon>Pseudomonadati</taxon>
        <taxon>Verrucomicrobiota</taxon>
        <taxon>Spartobacteria</taxon>
        <taxon>Chthoniobacterales</taxon>
        <taxon>Chthoniobacteraceae</taxon>
        <taxon>Chthoniobacter</taxon>
    </lineage>
</organism>
<accession>B4D7S2</accession>
<dbReference type="FunCoup" id="B4D7S2">
    <property type="interactions" value="216"/>
</dbReference>
<evidence type="ECO:0000256" key="1">
    <source>
        <dbReference type="ARBA" id="ARBA00023270"/>
    </source>
</evidence>